<accession>A0AAN7QBE6</accession>
<gene>
    <name evidence="1" type="ORF">SAY86_008864</name>
</gene>
<comment type="caution">
    <text evidence="1">The sequence shown here is derived from an EMBL/GenBank/DDBJ whole genome shotgun (WGS) entry which is preliminary data.</text>
</comment>
<evidence type="ECO:0000313" key="2">
    <source>
        <dbReference type="Proteomes" id="UP001346149"/>
    </source>
</evidence>
<dbReference type="AlphaFoldDB" id="A0AAN7QBE6"/>
<protein>
    <submittedName>
        <fullName evidence="1">Uncharacterized protein</fullName>
    </submittedName>
</protein>
<sequence>MGCVMFCSYWFFFFFFSVVFRGSASIRLSPFLLSALLCPVLSSLNPLSQSNNISPIWVFSISLFCNSQPLLDLSSAVVFSSSFEACDVESGKGVSPTGSCSATKWVLSGAAGHNPAHGVELPLSHQRAATPSVLLAPLRHPHELHLWDAILLNFMGIPDPDNLLQITPSKSLGEFLPGVLERMGGMFISGKHALNEGAEKSTETWALYTDIQTHSNLQESVGRGSQGLMPRINKPPGVDLPLFLDKDGKSICHPQLT</sequence>
<dbReference type="Proteomes" id="UP001346149">
    <property type="component" value="Unassembled WGS sequence"/>
</dbReference>
<proteinExistence type="predicted"/>
<organism evidence="1 2">
    <name type="scientific">Trapa natans</name>
    <name type="common">Water chestnut</name>
    <dbReference type="NCBI Taxonomy" id="22666"/>
    <lineage>
        <taxon>Eukaryota</taxon>
        <taxon>Viridiplantae</taxon>
        <taxon>Streptophyta</taxon>
        <taxon>Embryophyta</taxon>
        <taxon>Tracheophyta</taxon>
        <taxon>Spermatophyta</taxon>
        <taxon>Magnoliopsida</taxon>
        <taxon>eudicotyledons</taxon>
        <taxon>Gunneridae</taxon>
        <taxon>Pentapetalae</taxon>
        <taxon>rosids</taxon>
        <taxon>malvids</taxon>
        <taxon>Myrtales</taxon>
        <taxon>Lythraceae</taxon>
        <taxon>Trapa</taxon>
    </lineage>
</organism>
<reference evidence="1 2" key="1">
    <citation type="journal article" date="2023" name="Hortic Res">
        <title>Pangenome of water caltrop reveals structural variations and asymmetric subgenome divergence after allopolyploidization.</title>
        <authorList>
            <person name="Zhang X."/>
            <person name="Chen Y."/>
            <person name="Wang L."/>
            <person name="Yuan Y."/>
            <person name="Fang M."/>
            <person name="Shi L."/>
            <person name="Lu R."/>
            <person name="Comes H.P."/>
            <person name="Ma Y."/>
            <person name="Chen Y."/>
            <person name="Huang G."/>
            <person name="Zhou Y."/>
            <person name="Zheng Z."/>
            <person name="Qiu Y."/>
        </authorList>
    </citation>
    <scope>NUCLEOTIDE SEQUENCE [LARGE SCALE GENOMIC DNA]</scope>
    <source>
        <strain evidence="1">F231</strain>
    </source>
</reference>
<name>A0AAN7QBE6_TRANT</name>
<dbReference type="EMBL" id="JAXQNO010000024">
    <property type="protein sequence ID" value="KAK4763096.1"/>
    <property type="molecule type" value="Genomic_DNA"/>
</dbReference>
<keyword evidence="2" id="KW-1185">Reference proteome</keyword>
<evidence type="ECO:0000313" key="1">
    <source>
        <dbReference type="EMBL" id="KAK4763096.1"/>
    </source>
</evidence>